<name>A9D026_9GAMM</name>
<protein>
    <submittedName>
        <fullName evidence="2">Uncharacterized protein</fullName>
    </submittedName>
</protein>
<feature type="compositionally biased region" description="Basic and acidic residues" evidence="1">
    <location>
        <begin position="1"/>
        <end position="12"/>
    </location>
</feature>
<evidence type="ECO:0000256" key="1">
    <source>
        <dbReference type="SAM" id="MobiDB-lite"/>
    </source>
</evidence>
<evidence type="ECO:0000313" key="2">
    <source>
        <dbReference type="EMBL" id="EDQ02058.1"/>
    </source>
</evidence>
<keyword evidence="3" id="KW-1185">Reference proteome</keyword>
<gene>
    <name evidence="2" type="ORF">KT99_19699</name>
</gene>
<dbReference type="Proteomes" id="UP000005839">
    <property type="component" value="Unassembled WGS sequence"/>
</dbReference>
<proteinExistence type="predicted"/>
<accession>A9D026</accession>
<organism evidence="2 3">
    <name type="scientific">Shewanella benthica KT99</name>
    <dbReference type="NCBI Taxonomy" id="314608"/>
    <lineage>
        <taxon>Bacteria</taxon>
        <taxon>Pseudomonadati</taxon>
        <taxon>Pseudomonadota</taxon>
        <taxon>Gammaproteobacteria</taxon>
        <taxon>Alteromonadales</taxon>
        <taxon>Shewanellaceae</taxon>
        <taxon>Shewanella</taxon>
    </lineage>
</organism>
<dbReference type="EMBL" id="ABIC01000005">
    <property type="protein sequence ID" value="EDQ02058.1"/>
    <property type="molecule type" value="Genomic_DNA"/>
</dbReference>
<evidence type="ECO:0000313" key="3">
    <source>
        <dbReference type="Proteomes" id="UP000005839"/>
    </source>
</evidence>
<reference evidence="2 3" key="1">
    <citation type="submission" date="2007-10" db="EMBL/GenBank/DDBJ databases">
        <authorList>
            <person name="Yayanos A."/>
            <person name="Ferriera S."/>
            <person name="Johnson J."/>
            <person name="Kravitz S."/>
            <person name="Halpern A."/>
            <person name="Remington K."/>
            <person name="Beeson K."/>
            <person name="Tran B."/>
            <person name="Rogers Y.-H."/>
            <person name="Friedman R."/>
            <person name="Venter J.C."/>
        </authorList>
    </citation>
    <scope>NUCLEOTIDE SEQUENCE [LARGE SCALE GENOMIC DNA]</scope>
    <source>
        <strain evidence="2 3">KT99</strain>
    </source>
</reference>
<sequence>MAEEDLKAEPGHANEFGITHGSGHYPDANAAA</sequence>
<comment type="caution">
    <text evidence="2">The sequence shown here is derived from an EMBL/GenBank/DDBJ whole genome shotgun (WGS) entry which is preliminary data.</text>
</comment>
<feature type="region of interest" description="Disordered" evidence="1">
    <location>
        <begin position="1"/>
        <end position="32"/>
    </location>
</feature>
<dbReference type="AlphaFoldDB" id="A9D026"/>